<accession>A0A2T0LHS5</accession>
<dbReference type="OrthoDB" id="9776525at2"/>
<evidence type="ECO:0000313" key="3">
    <source>
        <dbReference type="Proteomes" id="UP000237797"/>
    </source>
</evidence>
<dbReference type="InterPro" id="IPR021205">
    <property type="entry name" value="Lanti_perm_SpaE/MutE/EpiE-like"/>
</dbReference>
<dbReference type="EMBL" id="PVNE01000004">
    <property type="protein sequence ID" value="PRX41906.1"/>
    <property type="molecule type" value="Genomic_DNA"/>
</dbReference>
<dbReference type="RefSeq" id="WP_106344282.1">
    <property type="nucleotide sequence ID" value="NZ_PVNE01000004.1"/>
</dbReference>
<feature type="transmembrane region" description="Helical" evidence="1">
    <location>
        <begin position="164"/>
        <end position="188"/>
    </location>
</feature>
<evidence type="ECO:0000313" key="2">
    <source>
        <dbReference type="EMBL" id="PRX41906.1"/>
    </source>
</evidence>
<reference evidence="2 3" key="1">
    <citation type="submission" date="2018-03" db="EMBL/GenBank/DDBJ databases">
        <title>Genomic Encyclopedia of Archaeal and Bacterial Type Strains, Phase II (KMG-II): from individual species to whole genera.</title>
        <authorList>
            <person name="Goeker M."/>
        </authorList>
    </citation>
    <scope>NUCLEOTIDE SEQUENCE [LARGE SCALE GENOMIC DNA]</scope>
    <source>
        <strain evidence="2 3">DSM 44946</strain>
    </source>
</reference>
<organism evidence="2 3">
    <name type="scientific">Planifilum fimeticola</name>
    <dbReference type="NCBI Taxonomy" id="201975"/>
    <lineage>
        <taxon>Bacteria</taxon>
        <taxon>Bacillati</taxon>
        <taxon>Bacillota</taxon>
        <taxon>Bacilli</taxon>
        <taxon>Bacillales</taxon>
        <taxon>Thermoactinomycetaceae</taxon>
        <taxon>Planifilum</taxon>
    </lineage>
</organism>
<feature type="transmembrane region" description="Helical" evidence="1">
    <location>
        <begin position="20"/>
        <end position="39"/>
    </location>
</feature>
<feature type="transmembrane region" description="Helical" evidence="1">
    <location>
        <begin position="222"/>
        <end position="245"/>
    </location>
</feature>
<keyword evidence="1" id="KW-1133">Transmembrane helix</keyword>
<dbReference type="NCBIfam" id="TIGR03732">
    <property type="entry name" value="lanti_perm_MutE"/>
    <property type="match status" value="1"/>
</dbReference>
<protein>
    <submittedName>
        <fullName evidence="2">ABC-2 type transport system permease protein</fullName>
    </submittedName>
</protein>
<name>A0A2T0LHS5_9BACL</name>
<keyword evidence="1" id="KW-0812">Transmembrane</keyword>
<proteinExistence type="predicted"/>
<dbReference type="AlphaFoldDB" id="A0A2T0LHS5"/>
<gene>
    <name evidence="2" type="ORF">CLV97_104146</name>
</gene>
<feature type="transmembrane region" description="Helical" evidence="1">
    <location>
        <begin position="136"/>
        <end position="157"/>
    </location>
</feature>
<keyword evidence="3" id="KW-1185">Reference proteome</keyword>
<dbReference type="Proteomes" id="UP000237797">
    <property type="component" value="Unassembled WGS sequence"/>
</dbReference>
<feature type="transmembrane region" description="Helical" evidence="1">
    <location>
        <begin position="109"/>
        <end position="130"/>
    </location>
</feature>
<evidence type="ECO:0000256" key="1">
    <source>
        <dbReference type="SAM" id="Phobius"/>
    </source>
</evidence>
<dbReference type="CDD" id="cd21807">
    <property type="entry name" value="ABC-2_lan_permease_MutE_EpiE-like"/>
    <property type="match status" value="1"/>
</dbReference>
<sequence>MLEILRTEHLKFKRTFAKRLALFTPFLLILISQITKLYLPDEIGPWELLLFQIYNWWPVLFVPLGTALLASLAQQKEKRAGNLQNLRIHPVSVPALWTGKIAVLACHTLLSSGILAGSLLLAGLIVAGGAIPWSQIVTGALLIWLTSLALIPIQLWAAAWKGTLFSMAVGFAGLIAGVLAAPTPHWVYVPWSWPTRLMAPVVGVHPNGVPLDAGDPLLEPSVIPVGILLGITAFLLFTWITALWFKRKEMR</sequence>
<feature type="transmembrane region" description="Helical" evidence="1">
    <location>
        <begin position="54"/>
        <end position="73"/>
    </location>
</feature>
<keyword evidence="1" id="KW-0472">Membrane</keyword>
<comment type="caution">
    <text evidence="2">The sequence shown here is derived from an EMBL/GenBank/DDBJ whole genome shotgun (WGS) entry which is preliminary data.</text>
</comment>
<dbReference type="Pfam" id="PF12730">
    <property type="entry name" value="ABC2_membrane_4"/>
    <property type="match status" value="1"/>
</dbReference>